<name>A0A8S5U8E0_9CAUD</name>
<accession>A0A8S5U8E0</accession>
<protein>
    <submittedName>
        <fullName evidence="1">Uncharacterized protein</fullName>
    </submittedName>
</protein>
<evidence type="ECO:0000313" key="1">
    <source>
        <dbReference type="EMBL" id="DAF90682.1"/>
    </source>
</evidence>
<dbReference type="EMBL" id="BK016034">
    <property type="protein sequence ID" value="DAF90682.1"/>
    <property type="molecule type" value="Genomic_DNA"/>
</dbReference>
<sequence length="32" mass="3802">MFHTVFRGVYTMFNQDLYNFSQPMKSEKGGKL</sequence>
<reference evidence="1" key="1">
    <citation type="journal article" date="2021" name="Proc. Natl. Acad. Sci. U.S.A.">
        <title>A Catalog of Tens of Thousands of Viruses from Human Metagenomes Reveals Hidden Associations with Chronic Diseases.</title>
        <authorList>
            <person name="Tisza M.J."/>
            <person name="Buck C.B."/>
        </authorList>
    </citation>
    <scope>NUCLEOTIDE SEQUENCE</scope>
    <source>
        <strain evidence="1">CtDS752</strain>
    </source>
</reference>
<organism evidence="1">
    <name type="scientific">Siphoviridae sp. ctDS752</name>
    <dbReference type="NCBI Taxonomy" id="2825386"/>
    <lineage>
        <taxon>Viruses</taxon>
        <taxon>Duplodnaviria</taxon>
        <taxon>Heunggongvirae</taxon>
        <taxon>Uroviricota</taxon>
        <taxon>Caudoviricetes</taxon>
    </lineage>
</organism>
<proteinExistence type="predicted"/>